<feature type="modified residue" description="4-aspartylphosphate" evidence="4">
    <location>
        <position position="58"/>
    </location>
</feature>
<evidence type="ECO:0000256" key="4">
    <source>
        <dbReference type="PROSITE-ProRule" id="PRU00169"/>
    </source>
</evidence>
<dbReference type="Proteomes" id="UP000298179">
    <property type="component" value="Unassembled WGS sequence"/>
</dbReference>
<feature type="domain" description="Histidine kinase" evidence="5">
    <location>
        <begin position="250"/>
        <end position="468"/>
    </location>
</feature>
<dbReference type="Gene3D" id="3.30.450.20">
    <property type="entry name" value="PAS domain"/>
    <property type="match status" value="1"/>
</dbReference>
<accession>A0A4Y8R9Y5</accession>
<dbReference type="InterPro" id="IPR035965">
    <property type="entry name" value="PAS-like_dom_sf"/>
</dbReference>
<dbReference type="SUPFAM" id="SSF55874">
    <property type="entry name" value="ATPase domain of HSP90 chaperone/DNA topoisomerase II/histidine kinase"/>
    <property type="match status" value="1"/>
</dbReference>
<evidence type="ECO:0000313" key="8">
    <source>
        <dbReference type="EMBL" id="TFF18046.1"/>
    </source>
</evidence>
<evidence type="ECO:0000259" key="7">
    <source>
        <dbReference type="PROSITE" id="PS50112"/>
    </source>
</evidence>
<evidence type="ECO:0000256" key="2">
    <source>
        <dbReference type="ARBA" id="ARBA00012438"/>
    </source>
</evidence>
<dbReference type="RefSeq" id="WP_134764107.1">
    <property type="nucleotide sequence ID" value="NZ_SOZD01000011.1"/>
</dbReference>
<dbReference type="SUPFAM" id="SSF47384">
    <property type="entry name" value="Homodimeric domain of signal transducing histidine kinase"/>
    <property type="match status" value="1"/>
</dbReference>
<dbReference type="AlphaFoldDB" id="A0A4Y8R9Y5"/>
<dbReference type="InterPro" id="IPR003661">
    <property type="entry name" value="HisK_dim/P_dom"/>
</dbReference>
<dbReference type="Pfam" id="PF02518">
    <property type="entry name" value="HATPase_c"/>
    <property type="match status" value="1"/>
</dbReference>
<dbReference type="SUPFAM" id="SSF52172">
    <property type="entry name" value="CheY-like"/>
    <property type="match status" value="2"/>
</dbReference>
<dbReference type="OrthoDB" id="7967436at2"/>
<gene>
    <name evidence="8" type="ORF">E3C22_22350</name>
</gene>
<comment type="catalytic activity">
    <reaction evidence="1">
        <text>ATP + protein L-histidine = ADP + protein N-phospho-L-histidine.</text>
        <dbReference type="EC" id="2.7.13.3"/>
    </reaction>
</comment>
<dbReference type="SUPFAM" id="SSF55785">
    <property type="entry name" value="PYP-like sensor domain (PAS domain)"/>
    <property type="match status" value="1"/>
</dbReference>
<dbReference type="InterPro" id="IPR000014">
    <property type="entry name" value="PAS"/>
</dbReference>
<dbReference type="GO" id="GO:0000155">
    <property type="term" value="F:phosphorelay sensor kinase activity"/>
    <property type="evidence" value="ECO:0007669"/>
    <property type="project" value="InterPro"/>
</dbReference>
<dbReference type="PANTHER" id="PTHR43065:SF42">
    <property type="entry name" value="TWO-COMPONENT SENSOR PPRA"/>
    <property type="match status" value="1"/>
</dbReference>
<dbReference type="Pfam" id="PF00072">
    <property type="entry name" value="Response_reg"/>
    <property type="match status" value="2"/>
</dbReference>
<feature type="domain" description="PAS" evidence="7">
    <location>
        <begin position="133"/>
        <end position="178"/>
    </location>
</feature>
<keyword evidence="3 4" id="KW-0597">Phosphoprotein</keyword>
<dbReference type="NCBIfam" id="TIGR00229">
    <property type="entry name" value="sensory_box"/>
    <property type="match status" value="1"/>
</dbReference>
<dbReference type="Gene3D" id="1.10.287.130">
    <property type="match status" value="1"/>
</dbReference>
<name>A0A4Y8R9Y5_9HYPH</name>
<feature type="domain" description="Response regulatory" evidence="6">
    <location>
        <begin position="6"/>
        <end position="124"/>
    </location>
</feature>
<dbReference type="EMBL" id="SOZD01000011">
    <property type="protein sequence ID" value="TFF18046.1"/>
    <property type="molecule type" value="Genomic_DNA"/>
</dbReference>
<dbReference type="InterPro" id="IPR005467">
    <property type="entry name" value="His_kinase_dom"/>
</dbReference>
<feature type="modified residue" description="4-aspartylphosphate" evidence="4">
    <location>
        <position position="540"/>
    </location>
</feature>
<dbReference type="InterPro" id="IPR011006">
    <property type="entry name" value="CheY-like_superfamily"/>
</dbReference>
<dbReference type="SMART" id="SM00387">
    <property type="entry name" value="HATPase_c"/>
    <property type="match status" value="1"/>
</dbReference>
<dbReference type="CDD" id="cd00082">
    <property type="entry name" value="HisKA"/>
    <property type="match status" value="1"/>
</dbReference>
<dbReference type="Pfam" id="PF13188">
    <property type="entry name" value="PAS_8"/>
    <property type="match status" value="1"/>
</dbReference>
<proteinExistence type="predicted"/>
<dbReference type="PROSITE" id="PS50109">
    <property type="entry name" value="HIS_KIN"/>
    <property type="match status" value="1"/>
</dbReference>
<evidence type="ECO:0000313" key="9">
    <source>
        <dbReference type="Proteomes" id="UP000298179"/>
    </source>
</evidence>
<dbReference type="Gene3D" id="3.30.565.10">
    <property type="entry name" value="Histidine kinase-like ATPase, C-terminal domain"/>
    <property type="match status" value="1"/>
</dbReference>
<dbReference type="InterPro" id="IPR036890">
    <property type="entry name" value="HATPase_C_sf"/>
</dbReference>
<dbReference type="EC" id="2.7.13.3" evidence="2"/>
<dbReference type="CDD" id="cd00130">
    <property type="entry name" value="PAS"/>
    <property type="match status" value="1"/>
</dbReference>
<evidence type="ECO:0000259" key="6">
    <source>
        <dbReference type="PROSITE" id="PS50110"/>
    </source>
</evidence>
<dbReference type="InterPro" id="IPR001789">
    <property type="entry name" value="Sig_transdc_resp-reg_receiver"/>
</dbReference>
<organism evidence="8 9">
    <name type="scientific">Jiella endophytica</name>
    <dbReference type="NCBI Taxonomy" id="2558362"/>
    <lineage>
        <taxon>Bacteria</taxon>
        <taxon>Pseudomonadati</taxon>
        <taxon>Pseudomonadota</taxon>
        <taxon>Alphaproteobacteria</taxon>
        <taxon>Hyphomicrobiales</taxon>
        <taxon>Aurantimonadaceae</taxon>
        <taxon>Jiella</taxon>
    </lineage>
</organism>
<protein>
    <recommendedName>
        <fullName evidence="2">histidine kinase</fullName>
        <ecNumber evidence="2">2.7.13.3</ecNumber>
    </recommendedName>
</protein>
<reference evidence="8 9" key="1">
    <citation type="submission" date="2019-03" db="EMBL/GenBank/DDBJ databases">
        <title>Jiella endophytica sp. nov., a novel endophytic bacterium isolated from root of Ficus microcarpa Linn. f.</title>
        <authorList>
            <person name="Tuo L."/>
        </authorList>
    </citation>
    <scope>NUCLEOTIDE SEQUENCE [LARGE SCALE GENOMIC DNA]</scope>
    <source>
        <strain evidence="8 9">CBS5Q-3</strain>
    </source>
</reference>
<dbReference type="SMART" id="SM00091">
    <property type="entry name" value="PAS"/>
    <property type="match status" value="1"/>
</dbReference>
<evidence type="ECO:0000256" key="3">
    <source>
        <dbReference type="ARBA" id="ARBA00022553"/>
    </source>
</evidence>
<dbReference type="SMART" id="SM00388">
    <property type="entry name" value="HisKA"/>
    <property type="match status" value="1"/>
</dbReference>
<dbReference type="Gene3D" id="3.40.50.2300">
    <property type="match status" value="2"/>
</dbReference>
<dbReference type="PROSITE" id="PS50110">
    <property type="entry name" value="RESPONSE_REGULATORY"/>
    <property type="match status" value="2"/>
</dbReference>
<dbReference type="Pfam" id="PF00512">
    <property type="entry name" value="HisKA"/>
    <property type="match status" value="1"/>
</dbReference>
<comment type="caution">
    <text evidence="8">The sequence shown here is derived from an EMBL/GenBank/DDBJ whole genome shotgun (WGS) entry which is preliminary data.</text>
</comment>
<feature type="domain" description="Response regulatory" evidence="6">
    <location>
        <begin position="489"/>
        <end position="607"/>
    </location>
</feature>
<keyword evidence="9" id="KW-1185">Reference proteome</keyword>
<sequence length="616" mass="66385">MAELYRLLLVEDNPGDAELARDWIAGILDMKIDVENVVTLRNAITALSDGAFDGIILDLNLPDSTGAATLDNLVPACPNTPIVIFAGSNTALDLTALNHGAGVLEIVAKDDNPDVLLTQSVRSMLKHASAERHHDQFRSLVTVMPDAVVVTNRAGVVQFLNPAAKSLLGKSEDDFLGEIINFAVASDRPSDLDILRTGGRRSVELRVAECTWDYRPALLATMRDVTEERQLSERLRQTQKMEALGLLAGGVAHDINNLLLVVMLYADMIRSAEAPALFANEAGEIVDAVERAQALTRQLLTFSRRQPIERKVISIADIVVGIHSMLRRLMPVEIEITSLIDDDVWSTIGDTNQIEQVLMNLAVNARDAMPDGGRFTIGLENRTLAETTDGASPGDYLCLTVTDEGSGIADADRERIFEPFFTTKPRGQGTGLGLATSYAIVAQMGGHILLDTTVGAGTTFTILLPRAEKATGAETDTAMPANRLGGHETVLVVDDDQAVARAARHILEVNGYAVHAAANGAEAQNLLDKGELSVDLVLSDVVMPLVGGPELGRYVIERFPDLPVVFMTGYSDHPITRQDGESTIEGCPVLLKPFRPQALLSLVRSVLDDRGAQGRA</sequence>
<dbReference type="PROSITE" id="PS50112">
    <property type="entry name" value="PAS"/>
    <property type="match status" value="1"/>
</dbReference>
<evidence type="ECO:0000256" key="1">
    <source>
        <dbReference type="ARBA" id="ARBA00000085"/>
    </source>
</evidence>
<dbReference type="PRINTS" id="PR00344">
    <property type="entry name" value="BCTRLSENSOR"/>
</dbReference>
<dbReference type="InterPro" id="IPR003594">
    <property type="entry name" value="HATPase_dom"/>
</dbReference>
<dbReference type="InterPro" id="IPR004358">
    <property type="entry name" value="Sig_transdc_His_kin-like_C"/>
</dbReference>
<dbReference type="InterPro" id="IPR036097">
    <property type="entry name" value="HisK_dim/P_sf"/>
</dbReference>
<dbReference type="SMART" id="SM00448">
    <property type="entry name" value="REC"/>
    <property type="match status" value="2"/>
</dbReference>
<dbReference type="PANTHER" id="PTHR43065">
    <property type="entry name" value="SENSOR HISTIDINE KINASE"/>
    <property type="match status" value="1"/>
</dbReference>
<evidence type="ECO:0000259" key="5">
    <source>
        <dbReference type="PROSITE" id="PS50109"/>
    </source>
</evidence>